<keyword evidence="2" id="KW-1133">Transmembrane helix</keyword>
<feature type="transmembrane region" description="Helical" evidence="2">
    <location>
        <begin position="178"/>
        <end position="197"/>
    </location>
</feature>
<dbReference type="InterPro" id="IPR038765">
    <property type="entry name" value="Papain-like_cys_pep_sf"/>
</dbReference>
<keyword evidence="2" id="KW-0472">Membrane</keyword>
<evidence type="ECO:0000313" key="5">
    <source>
        <dbReference type="Proteomes" id="UP000287470"/>
    </source>
</evidence>
<dbReference type="InterPro" id="IPR052901">
    <property type="entry name" value="Bact_TGase-like"/>
</dbReference>
<dbReference type="Gene3D" id="3.10.620.30">
    <property type="match status" value="1"/>
</dbReference>
<dbReference type="InterPro" id="IPR002931">
    <property type="entry name" value="Transglutaminase-like"/>
</dbReference>
<organism evidence="4 5">
    <name type="scientific">Bifidobacterium samirii</name>
    <dbReference type="NCBI Taxonomy" id="2306974"/>
    <lineage>
        <taxon>Bacteria</taxon>
        <taxon>Bacillati</taxon>
        <taxon>Actinomycetota</taxon>
        <taxon>Actinomycetes</taxon>
        <taxon>Bifidobacteriales</taxon>
        <taxon>Bifidobacteriaceae</taxon>
        <taxon>Bifidobacterium</taxon>
    </lineage>
</organism>
<feature type="transmembrane region" description="Helical" evidence="2">
    <location>
        <begin position="51"/>
        <end position="69"/>
    </location>
</feature>
<reference evidence="4 5" key="1">
    <citation type="submission" date="2018-09" db="EMBL/GenBank/DDBJ databases">
        <title>Characterization of the phylogenetic diversity of five novel species belonging to the genus Bifidobacterium.</title>
        <authorList>
            <person name="Lugli G.A."/>
            <person name="Duranti S."/>
            <person name="Milani C."/>
        </authorList>
    </citation>
    <scope>NUCLEOTIDE SEQUENCE [LARGE SCALE GENOMIC DNA]</scope>
    <source>
        <strain evidence="4 5">2033B</strain>
    </source>
</reference>
<comment type="caution">
    <text evidence="4">The sequence shown here is derived from an EMBL/GenBank/DDBJ whole genome shotgun (WGS) entry which is preliminary data.</text>
</comment>
<evidence type="ECO:0000256" key="2">
    <source>
        <dbReference type="SAM" id="Phobius"/>
    </source>
</evidence>
<protein>
    <submittedName>
        <fullName evidence="4">Transglutaminase</fullName>
    </submittedName>
</protein>
<feature type="domain" description="Transglutaminase-like" evidence="3">
    <location>
        <begin position="603"/>
        <end position="672"/>
    </location>
</feature>
<feature type="transmembrane region" description="Helical" evidence="2">
    <location>
        <begin position="204"/>
        <end position="223"/>
    </location>
</feature>
<dbReference type="RefSeq" id="WP_164520967.1">
    <property type="nucleotide sequence ID" value="NZ_QXGK01000003.1"/>
</dbReference>
<feature type="transmembrane region" description="Helical" evidence="2">
    <location>
        <begin position="229"/>
        <end position="246"/>
    </location>
</feature>
<evidence type="ECO:0000259" key="3">
    <source>
        <dbReference type="SMART" id="SM00460"/>
    </source>
</evidence>
<dbReference type="PANTHER" id="PTHR42736">
    <property type="entry name" value="PROTEIN-GLUTAMINE GAMMA-GLUTAMYLTRANSFERASE"/>
    <property type="match status" value="1"/>
</dbReference>
<feature type="region of interest" description="Disordered" evidence="1">
    <location>
        <begin position="676"/>
        <end position="723"/>
    </location>
</feature>
<keyword evidence="2" id="KW-0812">Transmembrane</keyword>
<accession>A0A430FVQ8</accession>
<dbReference type="SUPFAM" id="SSF54001">
    <property type="entry name" value="Cysteine proteinases"/>
    <property type="match status" value="1"/>
</dbReference>
<feature type="transmembrane region" description="Helical" evidence="2">
    <location>
        <begin position="302"/>
        <end position="321"/>
    </location>
</feature>
<dbReference type="Pfam" id="PF01841">
    <property type="entry name" value="Transglut_core"/>
    <property type="match status" value="1"/>
</dbReference>
<feature type="compositionally biased region" description="Basic and acidic residues" evidence="1">
    <location>
        <begin position="400"/>
        <end position="410"/>
    </location>
</feature>
<feature type="region of interest" description="Disordered" evidence="1">
    <location>
        <begin position="391"/>
        <end position="443"/>
    </location>
</feature>
<feature type="compositionally biased region" description="Basic residues" evidence="1">
    <location>
        <begin position="19"/>
        <end position="29"/>
    </location>
</feature>
<feature type="region of interest" description="Disordered" evidence="1">
    <location>
        <begin position="844"/>
        <end position="866"/>
    </location>
</feature>
<feature type="region of interest" description="Disordered" evidence="1">
    <location>
        <begin position="1"/>
        <end position="49"/>
    </location>
</feature>
<dbReference type="EMBL" id="QXGK01000003">
    <property type="protein sequence ID" value="RSX58096.1"/>
    <property type="molecule type" value="Genomic_DNA"/>
</dbReference>
<feature type="compositionally biased region" description="Basic and acidic residues" evidence="1">
    <location>
        <begin position="428"/>
        <end position="439"/>
    </location>
</feature>
<proteinExistence type="predicted"/>
<feature type="transmembrane region" description="Helical" evidence="2">
    <location>
        <begin position="75"/>
        <end position="96"/>
    </location>
</feature>
<name>A0A430FVQ8_9BIFI</name>
<feature type="transmembrane region" description="Helical" evidence="2">
    <location>
        <begin position="108"/>
        <end position="128"/>
    </location>
</feature>
<dbReference type="AlphaFoldDB" id="A0A430FVQ8"/>
<gene>
    <name evidence="4" type="ORF">D2E24_0456</name>
</gene>
<keyword evidence="5" id="KW-1185">Reference proteome</keyword>
<evidence type="ECO:0000313" key="4">
    <source>
        <dbReference type="EMBL" id="RSX58096.1"/>
    </source>
</evidence>
<dbReference type="SMART" id="SM00460">
    <property type="entry name" value="TGc"/>
    <property type="match status" value="1"/>
</dbReference>
<dbReference type="Proteomes" id="UP000287470">
    <property type="component" value="Unassembled WGS sequence"/>
</dbReference>
<dbReference type="PANTHER" id="PTHR42736:SF1">
    <property type="entry name" value="PROTEIN-GLUTAMINE GAMMA-GLUTAMYLTRANSFERASE"/>
    <property type="match status" value="1"/>
</dbReference>
<evidence type="ECO:0000256" key="1">
    <source>
        <dbReference type="SAM" id="MobiDB-lite"/>
    </source>
</evidence>
<sequence length="936" mass="98662">MIRFRIPHPQTTVIEATRRPRRTTARPHPQKTSIGHDDDRLRSRPARHPQGNDMLAVMALTLLASANLIDVYGSVPLWAGAALPSTVCGVALAGAVSRSGRYRWCRSVVGLAGAQFVLGPVAAELPALPWRDGHDSWVGGVPESPARLLGDVWRLPGSSFRALLSSEVPVGAASGSLMVAWTVCLWVSFLAACAVLARPGGRRFRVLATVVVAAGFVLCALLGTGDGEYPAWTGTVMALLAIRWCASPRCGRSAGRPTSPGGPDGADGPVCRVGVGIVTVSSGAAASGDAIRPARPVRLPSGMGMTSVAVAAALVVCALLPQHRFVLRDGYIPDTLPYAYTSPLSGMRSVVRDLRNEVLLTVTGLPSGVCVRLAVMDDFDGSVWNLSGSGSTAASADDGLPERSNGDDSSRSFAGSSVFRRIGSSAGSRDRPQSDDAVRDGAGSDASAFSASFTVHDGLSGPWLPVAGTVLSLDVDEGYGSSEAGGIAIYGNRDSGSFIVPAWPDGVWRYAVDGVLAPEPSPAAIEESAAAHVVQPQARHVPDAVEKLALSVAGGAADGGSRGGRKALLLASWLREHGWFSHGLSDDYPSAPGHGSRRLAAMVEDVMVGDSEQYASLMALMARSLGLPSRVVLGFVPDDDAVSPVEFTGDDLEAWVEIALEGWGWVSFRPTPQESQAFDGARAGSSSNDKRLRQPAPPLVDPPDEESPPSAAATLGGERAERPDRERADIAAIMRAVLSVVVRIGPVWMPLLACACIMAWKARIRSRERGRGPPRTRVLAAWASVCDAAVDGRVPLRGTRSDRVEMLADRFPGERGALTRLARQADRAAFAPFPAPASGFPSASGAAPLADAGSMSGAAPPSGFVSESMSDEEATACWRDAEAVRRAMLDAQPPFRRLAIRLSTRSLRARFQGCPHPWFRPRFRSRHPRFHCHPGI</sequence>